<feature type="compositionally biased region" description="Low complexity" evidence="1">
    <location>
        <begin position="315"/>
        <end position="328"/>
    </location>
</feature>
<feature type="compositionally biased region" description="Polar residues" evidence="1">
    <location>
        <begin position="288"/>
        <end position="308"/>
    </location>
</feature>
<dbReference type="EMBL" id="GL733627">
    <property type="protein sequence ID" value="EFX62390.1"/>
    <property type="molecule type" value="Genomic_DNA"/>
</dbReference>
<proteinExistence type="predicted"/>
<organism evidence="2 3">
    <name type="scientific">Daphnia pulex</name>
    <name type="common">Water flea</name>
    <dbReference type="NCBI Taxonomy" id="6669"/>
    <lineage>
        <taxon>Eukaryota</taxon>
        <taxon>Metazoa</taxon>
        <taxon>Ecdysozoa</taxon>
        <taxon>Arthropoda</taxon>
        <taxon>Crustacea</taxon>
        <taxon>Branchiopoda</taxon>
        <taxon>Diplostraca</taxon>
        <taxon>Cladocera</taxon>
        <taxon>Anomopoda</taxon>
        <taxon>Daphniidae</taxon>
        <taxon>Daphnia</taxon>
    </lineage>
</organism>
<dbReference type="AlphaFoldDB" id="E9I0U0"/>
<name>E9I0U0_DAPPU</name>
<reference evidence="2 3" key="1">
    <citation type="journal article" date="2011" name="Science">
        <title>The ecoresponsive genome of Daphnia pulex.</title>
        <authorList>
            <person name="Colbourne J.K."/>
            <person name="Pfrender M.E."/>
            <person name="Gilbert D."/>
            <person name="Thomas W.K."/>
            <person name="Tucker A."/>
            <person name="Oakley T.H."/>
            <person name="Tokishita S."/>
            <person name="Aerts A."/>
            <person name="Arnold G.J."/>
            <person name="Basu M.K."/>
            <person name="Bauer D.J."/>
            <person name="Caceres C.E."/>
            <person name="Carmel L."/>
            <person name="Casola C."/>
            <person name="Choi J.H."/>
            <person name="Detter J.C."/>
            <person name="Dong Q."/>
            <person name="Dusheyko S."/>
            <person name="Eads B.D."/>
            <person name="Frohlich T."/>
            <person name="Geiler-Samerotte K.A."/>
            <person name="Gerlach D."/>
            <person name="Hatcher P."/>
            <person name="Jogdeo S."/>
            <person name="Krijgsveld J."/>
            <person name="Kriventseva E.V."/>
            <person name="Kultz D."/>
            <person name="Laforsch C."/>
            <person name="Lindquist E."/>
            <person name="Lopez J."/>
            <person name="Manak J.R."/>
            <person name="Muller J."/>
            <person name="Pangilinan J."/>
            <person name="Patwardhan R.P."/>
            <person name="Pitluck S."/>
            <person name="Pritham E.J."/>
            <person name="Rechtsteiner A."/>
            <person name="Rho M."/>
            <person name="Rogozin I.B."/>
            <person name="Sakarya O."/>
            <person name="Salamov A."/>
            <person name="Schaack S."/>
            <person name="Shapiro H."/>
            <person name="Shiga Y."/>
            <person name="Skalitzky C."/>
            <person name="Smith Z."/>
            <person name="Souvorov A."/>
            <person name="Sung W."/>
            <person name="Tang Z."/>
            <person name="Tsuchiya D."/>
            <person name="Tu H."/>
            <person name="Vos H."/>
            <person name="Wang M."/>
            <person name="Wolf Y.I."/>
            <person name="Yamagata H."/>
            <person name="Yamada T."/>
            <person name="Ye Y."/>
            <person name="Shaw J.R."/>
            <person name="Andrews J."/>
            <person name="Crease T.J."/>
            <person name="Tang H."/>
            <person name="Lucas S.M."/>
            <person name="Robertson H.M."/>
            <person name="Bork P."/>
            <person name="Koonin E.V."/>
            <person name="Zdobnov E.M."/>
            <person name="Grigoriev I.V."/>
            <person name="Lynch M."/>
            <person name="Boore J.L."/>
        </authorList>
    </citation>
    <scope>NUCLEOTIDE SEQUENCE [LARGE SCALE GENOMIC DNA]</scope>
</reference>
<keyword evidence="3" id="KW-1185">Reference proteome</keyword>
<dbReference type="PhylomeDB" id="E9I0U0"/>
<feature type="compositionally biased region" description="Basic and acidic residues" evidence="1">
    <location>
        <begin position="329"/>
        <end position="340"/>
    </location>
</feature>
<feature type="region of interest" description="Disordered" evidence="1">
    <location>
        <begin position="245"/>
        <end position="341"/>
    </location>
</feature>
<feature type="region of interest" description="Disordered" evidence="1">
    <location>
        <begin position="377"/>
        <end position="402"/>
    </location>
</feature>
<evidence type="ECO:0000256" key="1">
    <source>
        <dbReference type="SAM" id="MobiDB-lite"/>
    </source>
</evidence>
<feature type="compositionally biased region" description="Acidic residues" evidence="1">
    <location>
        <begin position="383"/>
        <end position="402"/>
    </location>
</feature>
<evidence type="ECO:0000313" key="2">
    <source>
        <dbReference type="EMBL" id="EFX62390.1"/>
    </source>
</evidence>
<feature type="compositionally biased region" description="Basic and acidic residues" evidence="1">
    <location>
        <begin position="511"/>
        <end position="525"/>
    </location>
</feature>
<dbReference type="OrthoDB" id="8942143at2759"/>
<dbReference type="InterPro" id="IPR040521">
    <property type="entry name" value="KDZ"/>
</dbReference>
<dbReference type="InParanoid" id="E9I0U0"/>
<evidence type="ECO:0000313" key="3">
    <source>
        <dbReference type="Proteomes" id="UP000000305"/>
    </source>
</evidence>
<dbReference type="KEGG" id="dpx:DAPPUDRAFT_120276"/>
<accession>E9I0U0</accession>
<dbReference type="Pfam" id="PF18758">
    <property type="entry name" value="KDZ"/>
    <property type="match status" value="1"/>
</dbReference>
<dbReference type="Proteomes" id="UP000000305">
    <property type="component" value="Unassembled WGS sequence"/>
</dbReference>
<protein>
    <submittedName>
        <fullName evidence="2">Uncharacterized protein</fullName>
    </submittedName>
</protein>
<dbReference type="PANTHER" id="PTHR22954">
    <property type="entry name" value="RETROVIRAL PROTEASE-RELATED"/>
    <property type="match status" value="1"/>
</dbReference>
<dbReference type="HOGENOM" id="CLU_290223_0_0_1"/>
<dbReference type="PANTHER" id="PTHR22954:SF3">
    <property type="entry name" value="PROTEIN CBG08539"/>
    <property type="match status" value="1"/>
</dbReference>
<sequence length="1055" mass="118960">MTPPTHASLRSTHLKHITKWINKINDYKNEIMDLPKSYSLLSAECMLLNQFYKFTNYSPGVLGDLAVAHATQEEFDHEQAFQKAIEATVDHALNTAKRKIEECEAKQTEEQIRLHGSLIRRMQDYRDPMMQLIMANSAASNLATGAITVPTATSVFAANCFSFLDVPRYSIHNPQPEVKEEFTRLLVDEPVGIHPPPDSISDQVPAFSLLEMPAISLDASQLQPNNSQLIKSSCTFQVLEDPISSVKHQPPDFNTEKMAAFSPSEGPATSLDSPANLPPPGSKLESAASLSQSEGPATSLYSSANLLSPDSRPESAAAPSFSSTSATSLDKRQSSPKDPQKAVLSLLRWSASVLGKQHNSTSKKTKSTPSVKPIILETQAEQENPDEGELPSEEAPEADDDKQTDLTASLEEFRTQNSPTQKRLERVTPLRLEKESAKAENLIDQLLRFKLSIQVSNTNLSQQLINVFVLVTEVRSKNLQFVWDPGGKDTNRVSRLSLGPASETSLKPTTKRNDQQEDELTDSKRIRSQRNSCSSVFTLSDPAVLASLPTNQKMIQPTIQPSISNPMEWALVGSMLEMKWTSNRWLQHPAELPPIHSTQLYIFKGPDRIRTHIYLSVSFNSFQLNIFRYGKNTIGAQKCGNSQFEAAREVSKRFKGLEVTGNVMTSCGHGVIQCSIDMHEGETFRHTFASHVKVHSLKNQKQHKNLNITETEKNTEDESANTVFFGPKFFVNDVVCQYWPFAIKMGELSEAYSYLTSDMVPFLSRLHGQAHSWPCQILHFGHWRDGSAGTLGEEQEQAIYRVQFYHERLNKLLSAKKIKLSELPVIQASLEEEARVAREKEKIVKLKWDYLSELKSELERIHFQHVTLHDRISSVAAKAVTVMNDINDLANVMVTEQNFLDGVFPWDSNQNVSFKDNFKLVDCWMLYKRNTEQILQCKLEMSQFITTISEDILSMQHEIRNYNSTDEFSFSVSNCPMNISVFQQSEIVIKMQEVKRLEMLLSDSLALKQYFYEENLDDDDLVFEDDCTDDYIADGDGIDKDDLCDEIECSSDDEF</sequence>
<gene>
    <name evidence="2" type="ORF">DAPPUDRAFT_120276</name>
</gene>
<feature type="region of interest" description="Disordered" evidence="1">
    <location>
        <begin position="492"/>
        <end position="525"/>
    </location>
</feature>